<evidence type="ECO:0000259" key="5">
    <source>
        <dbReference type="Pfam" id="PF05347"/>
    </source>
</evidence>
<reference evidence="6 7" key="1">
    <citation type="submission" date="2014-04" db="EMBL/GenBank/DDBJ databases">
        <authorList>
            <consortium name="DOE Joint Genome Institute"/>
            <person name="Kuo A."/>
            <person name="Zuccaro A."/>
            <person name="Kohler A."/>
            <person name="Nagy L.G."/>
            <person name="Floudas D."/>
            <person name="Copeland A."/>
            <person name="Barry K.W."/>
            <person name="Cichocki N."/>
            <person name="Veneault-Fourrey C."/>
            <person name="LaButti K."/>
            <person name="Lindquist E.A."/>
            <person name="Lipzen A."/>
            <person name="Lundell T."/>
            <person name="Morin E."/>
            <person name="Murat C."/>
            <person name="Sun H."/>
            <person name="Tunlid A."/>
            <person name="Henrissat B."/>
            <person name="Grigoriev I.V."/>
            <person name="Hibbett D.S."/>
            <person name="Martin F."/>
            <person name="Nordberg H.P."/>
            <person name="Cantor M.N."/>
            <person name="Hua S.X."/>
        </authorList>
    </citation>
    <scope>NUCLEOTIDE SEQUENCE [LARGE SCALE GENOMIC DNA]</scope>
    <source>
        <strain evidence="6 7">MAFF 305830</strain>
    </source>
</reference>
<dbReference type="Proteomes" id="UP000054097">
    <property type="component" value="Unassembled WGS sequence"/>
</dbReference>
<dbReference type="GO" id="GO:0005759">
    <property type="term" value="C:mitochondrial matrix"/>
    <property type="evidence" value="ECO:0007669"/>
    <property type="project" value="UniProtKB-SubCell"/>
</dbReference>
<protein>
    <recommendedName>
        <fullName evidence="5">Complex 1 LYR protein domain-containing protein</fullName>
    </recommendedName>
</protein>
<dbReference type="STRING" id="933852.A0A0C3AAQ0"/>
<proteinExistence type="inferred from homology"/>
<name>A0A0C3AAQ0_SERVB</name>
<dbReference type="EMBL" id="KN824374">
    <property type="protein sequence ID" value="KIM21700.1"/>
    <property type="molecule type" value="Genomic_DNA"/>
</dbReference>
<comment type="subcellular location">
    <subcellularLocation>
        <location evidence="1">Mitochondrion matrix</location>
    </subcellularLocation>
</comment>
<evidence type="ECO:0000256" key="1">
    <source>
        <dbReference type="ARBA" id="ARBA00004305"/>
    </source>
</evidence>
<evidence type="ECO:0000313" key="7">
    <source>
        <dbReference type="Proteomes" id="UP000054097"/>
    </source>
</evidence>
<keyword evidence="2" id="KW-0496">Mitochondrion</keyword>
<organism evidence="6 7">
    <name type="scientific">Serendipita vermifera MAFF 305830</name>
    <dbReference type="NCBI Taxonomy" id="933852"/>
    <lineage>
        <taxon>Eukaryota</taxon>
        <taxon>Fungi</taxon>
        <taxon>Dikarya</taxon>
        <taxon>Basidiomycota</taxon>
        <taxon>Agaricomycotina</taxon>
        <taxon>Agaricomycetes</taxon>
        <taxon>Sebacinales</taxon>
        <taxon>Serendipitaceae</taxon>
        <taxon>Serendipita</taxon>
    </lineage>
</organism>
<dbReference type="CDD" id="cd20268">
    <property type="entry name" value="Complex1_LYR_SDHAF1_LYRM8"/>
    <property type="match status" value="1"/>
</dbReference>
<dbReference type="HOGENOM" id="CLU_154777_1_0_1"/>
<dbReference type="GO" id="GO:0034553">
    <property type="term" value="P:mitochondrial respiratory chain complex II assembly"/>
    <property type="evidence" value="ECO:0007669"/>
    <property type="project" value="InterPro"/>
</dbReference>
<evidence type="ECO:0000256" key="3">
    <source>
        <dbReference type="ARBA" id="ARBA00023186"/>
    </source>
</evidence>
<dbReference type="InterPro" id="IPR045295">
    <property type="entry name" value="Complex1_LYR_SDHAF1_LYRM8"/>
</dbReference>
<gene>
    <name evidence="6" type="ORF">M408DRAFT_80180</name>
</gene>
<dbReference type="Pfam" id="PF05347">
    <property type="entry name" value="Complex1_LYR"/>
    <property type="match status" value="1"/>
</dbReference>
<sequence length="106" mass="12879">MIRRSGLQKEVISTYRRALRVIRSKPVDSQTRFRTLIRWHFRRPQVQEEISPRNISLIEHLVRKCQRQIEMWENPGVKDVVLNGQMKSWEEGRRWQPKRPSRDSSK</sequence>
<keyword evidence="3" id="KW-0143">Chaperone</keyword>
<feature type="domain" description="Complex 1 LYR protein" evidence="5">
    <location>
        <begin position="9"/>
        <end position="71"/>
    </location>
</feature>
<dbReference type="InterPro" id="IPR008011">
    <property type="entry name" value="Complex1_LYR_dom"/>
</dbReference>
<dbReference type="OrthoDB" id="273010at2759"/>
<accession>A0A0C3AAQ0</accession>
<comment type="similarity">
    <text evidence="4">Belongs to the complex I LYR family. SDHAF1 subfamily.</text>
</comment>
<evidence type="ECO:0000256" key="4">
    <source>
        <dbReference type="ARBA" id="ARBA00025715"/>
    </source>
</evidence>
<dbReference type="PANTHER" id="PTHR13675">
    <property type="entry name" value="LYR MOTIF-CONTAINING PROTEIN 2"/>
    <property type="match status" value="1"/>
</dbReference>
<dbReference type="AlphaFoldDB" id="A0A0C3AAQ0"/>
<evidence type="ECO:0000256" key="2">
    <source>
        <dbReference type="ARBA" id="ARBA00023128"/>
    </source>
</evidence>
<reference evidence="7" key="2">
    <citation type="submission" date="2015-01" db="EMBL/GenBank/DDBJ databases">
        <title>Evolutionary Origins and Diversification of the Mycorrhizal Mutualists.</title>
        <authorList>
            <consortium name="DOE Joint Genome Institute"/>
            <consortium name="Mycorrhizal Genomics Consortium"/>
            <person name="Kohler A."/>
            <person name="Kuo A."/>
            <person name="Nagy L.G."/>
            <person name="Floudas D."/>
            <person name="Copeland A."/>
            <person name="Barry K.W."/>
            <person name="Cichocki N."/>
            <person name="Veneault-Fourrey C."/>
            <person name="LaButti K."/>
            <person name="Lindquist E.A."/>
            <person name="Lipzen A."/>
            <person name="Lundell T."/>
            <person name="Morin E."/>
            <person name="Murat C."/>
            <person name="Riley R."/>
            <person name="Ohm R."/>
            <person name="Sun H."/>
            <person name="Tunlid A."/>
            <person name="Henrissat B."/>
            <person name="Grigoriev I.V."/>
            <person name="Hibbett D.S."/>
            <person name="Martin F."/>
        </authorList>
    </citation>
    <scope>NUCLEOTIDE SEQUENCE [LARGE SCALE GENOMIC DNA]</scope>
    <source>
        <strain evidence="7">MAFF 305830</strain>
    </source>
</reference>
<evidence type="ECO:0000313" key="6">
    <source>
        <dbReference type="EMBL" id="KIM21700.1"/>
    </source>
</evidence>
<keyword evidence="7" id="KW-1185">Reference proteome</keyword>
<dbReference type="PANTHER" id="PTHR13675:SF1">
    <property type="entry name" value="SUCCINATE DEHYDROGENASE ASSEMBLY FACTOR 1, MITOCHONDRIAL"/>
    <property type="match status" value="1"/>
</dbReference>